<organism evidence="1 2">
    <name type="scientific">Maricaulis salignorans</name>
    <dbReference type="NCBI Taxonomy" id="144026"/>
    <lineage>
        <taxon>Bacteria</taxon>
        <taxon>Pseudomonadati</taxon>
        <taxon>Pseudomonadota</taxon>
        <taxon>Alphaproteobacteria</taxon>
        <taxon>Maricaulales</taxon>
        <taxon>Maricaulaceae</taxon>
        <taxon>Maricaulis</taxon>
    </lineage>
</organism>
<evidence type="ECO:0000313" key="2">
    <source>
        <dbReference type="Proteomes" id="UP000199759"/>
    </source>
</evidence>
<accession>A0A1G9WNI2</accession>
<keyword evidence="2" id="KW-1185">Reference proteome</keyword>
<proteinExistence type="predicted"/>
<sequence length="152" mass="17177">MWKKGRGKLGLFDPLMGVWVSNSDSAMGPTRCTRRFERVLGDKFVELQAQWVIGESETAKRYSERALFGPGDDGNIWFWSFTSDGKRSTGTLTSAPDIHPDAICFEAEMPAGRARQVYWPHPIAGFNWAVESQTQKGWNRFVEHCYQASPEG</sequence>
<dbReference type="Proteomes" id="UP000199759">
    <property type="component" value="Unassembled WGS sequence"/>
</dbReference>
<reference evidence="1 2" key="1">
    <citation type="submission" date="2016-10" db="EMBL/GenBank/DDBJ databases">
        <authorList>
            <person name="de Groot N.N."/>
        </authorList>
    </citation>
    <scope>NUCLEOTIDE SEQUENCE [LARGE SCALE GENOMIC DNA]</scope>
    <source>
        <strain evidence="1 2">DSM 16077</strain>
    </source>
</reference>
<protein>
    <submittedName>
        <fullName evidence="1">Uncharacterized protein</fullName>
    </submittedName>
</protein>
<evidence type="ECO:0000313" key="1">
    <source>
        <dbReference type="EMBL" id="SDM86039.1"/>
    </source>
</evidence>
<gene>
    <name evidence="1" type="ORF">SAMN04488568_12621</name>
</gene>
<name>A0A1G9WNI2_9PROT</name>
<dbReference type="EMBL" id="FNHG01000026">
    <property type="protein sequence ID" value="SDM86039.1"/>
    <property type="molecule type" value="Genomic_DNA"/>
</dbReference>
<dbReference type="STRING" id="144026.SAMN04488568_12621"/>
<dbReference type="AlphaFoldDB" id="A0A1G9WNI2"/>